<proteinExistence type="predicted"/>
<reference evidence="2 3" key="1">
    <citation type="submission" date="2018-12" db="EMBL/GenBank/DDBJ databases">
        <title>The genome sequences of Variovorax guangxiensis DSM 27352.</title>
        <authorList>
            <person name="Gao J."/>
            <person name="Sun J."/>
        </authorList>
    </citation>
    <scope>NUCLEOTIDE SEQUENCE [LARGE SCALE GENOMIC DNA]</scope>
    <source>
        <strain evidence="2 3">DSM 27352</strain>
    </source>
</reference>
<sequence length="1700" mass="188077">MSGGISAIKGFDYQAAVTLEFLFEHFESDFEGFVRPEGVDDLVLYRSFASGTDQRFVQIKKPTESRDGVPRPCAWTTADAIRELMPAAWRNLLGTSDRQVWVLGDAADAELDALIHAGQDAPACAKAAFWQTVQALAHNELVRAGANKDALPTWSPRSRTTLYANMPNEGAAQYLHDAFEKQAKQIGLAQAFVDLHASAIRTVAAALPEVLSRISLRSAYGSEAEVGERVRARLVLEHGLAPEVVEKTLFLNLRGFINEIAKQHGKTFSRSDFEAELRCVWPQMIPIRVPPALEAHHVPRPDITVPLVHARGITEVIGISGSGKTSLAAEVITQARQLAGDREVFYAEVRQHVSLRDVLVGVAFHLRRKGFQAPFRVATDATLSEENMIASLCEVLAGIGIDAMLLLDFVEGHCSYAFASQIAKFVQALPAGAVAITIFAQEGVLRLMSPAEREEKGVTLLNVRGLTSREFLQLVAHWHPDPDRALVHRVFQRVTAGRQAGLFAARARALARAPSLDAMYNIASQPAHAVLPVVERMRFATISDPARSAAEKLVCFALPFSRGEAAQVFRDHHVGVAIQEMLELGLLRSQSMDLLEMHETVRAGLEEGMALGLREATHIELANWYRLQGVVTAEVLHLEKAGRFAQAAERARNAFLQGGQWGELANFVVARKLVSPEEVIATVADVGKKVDRLFILPGILQDLGLASVESLVGVLARNPGRFASDHAWGSAIVETILKFDPSRLHALVEQALRLPNADTGEFSALGVLTGGMRRARTELPPATLSLFDAQTPQVQREMLPMLVQDKRRGVLQRVLRVYVDDVLEAPRNGRKQSPRSLYLRLDTHQEVIEFLAAFPMADSGAMLAAKSALLGPLVDLVSSLSAALRPACVALLGEADNEPHVLINAFRILCFLADERAPALCEALILKKPSLAALSTLIPALLPAFCDPEVYEARLLDNGLGADDRLVALGALSTLGVDLGPVHARFRRSQSFSDRPDAADPWDMLFLLECARSPFKEGIEILKQRLAASDGSSEGDVLSPGLLWQLGELPGPESTSLLLWALDHKDVQIRRMAAAALQRRRTRVALPSLVRRFRSEDDHVVALLLAVAIVASGARQVSALDHPDRSGPEFMLWRCILAMRLGDPSAADILVRLAIDPAQGWQIRRVAILAAGRLPYELALRHVHESLRSNGTTILGIDRSVNLICHVVMIDLLKRHGAIVREMFLYGRQRFVDFFAPVFDSRWQDAIFPEGIPSGENAAGWLFDRLAHHDWGRRPEAVLTVIDELHFPLLRTDTIRSLRLQGKVELIVQALEQSDCEWFAVKCIREVAMAKGPGPETDAFLTSLVERSAFGQSVYVGRLISRLSQREDRSTAPVESSARPPNAHRPRVEVAQLTFDEVSRLLVRGEVDPPLPAEFILAALSAAQHEELERLLNPARDPDYGVSEFRPVVSFTSGGHVVTEERTSYSGEPACRPRLRAALAAANRFGREVGWHGRLLGETYASAYRRSVLEFLGWQGDAERFYEEIFKHPDTLGTALCNVQHAALVGDLIDARIVPLLDRYITSGTREFFEGMCSLASRVTTPEIDRVLSRLLHRWTQELTVPPEQAMPETSHFLWRGFRLLSTHPRFMHIATWHAQVTSVLNADLAWWNRQDVVMVLARDPRSYIQLECLLFNAADFEHFPESELERLDVVCKRLFEELE</sequence>
<dbReference type="SUPFAM" id="SSF48371">
    <property type="entry name" value="ARM repeat"/>
    <property type="match status" value="1"/>
</dbReference>
<organism evidence="2 3">
    <name type="scientific">Variovorax guangxiensis</name>
    <dbReference type="NCBI Taxonomy" id="1775474"/>
    <lineage>
        <taxon>Bacteria</taxon>
        <taxon>Pseudomonadati</taxon>
        <taxon>Pseudomonadota</taxon>
        <taxon>Betaproteobacteria</taxon>
        <taxon>Burkholderiales</taxon>
        <taxon>Comamonadaceae</taxon>
        <taxon>Variovorax</taxon>
    </lineage>
</organism>
<protein>
    <submittedName>
        <fullName evidence="2">Uncharacterized protein</fullName>
    </submittedName>
</protein>
<dbReference type="RefSeq" id="WP_126022953.1">
    <property type="nucleotide sequence ID" value="NZ_RXFT01000007.1"/>
</dbReference>
<evidence type="ECO:0000313" key="2">
    <source>
        <dbReference type="EMBL" id="RUR68811.1"/>
    </source>
</evidence>
<gene>
    <name evidence="2" type="ORF">EJP67_17270</name>
</gene>
<dbReference type="Gene3D" id="1.25.10.10">
    <property type="entry name" value="Leucine-rich Repeat Variant"/>
    <property type="match status" value="1"/>
</dbReference>
<evidence type="ECO:0000256" key="1">
    <source>
        <dbReference type="SAM" id="MobiDB-lite"/>
    </source>
</evidence>
<dbReference type="EMBL" id="RXFT01000007">
    <property type="protein sequence ID" value="RUR68811.1"/>
    <property type="molecule type" value="Genomic_DNA"/>
</dbReference>
<dbReference type="Pfam" id="PF13646">
    <property type="entry name" value="HEAT_2"/>
    <property type="match status" value="1"/>
</dbReference>
<dbReference type="OrthoDB" id="9806163at2"/>
<accession>A0A3S0XGJ0</accession>
<dbReference type="InterPro" id="IPR016024">
    <property type="entry name" value="ARM-type_fold"/>
</dbReference>
<name>A0A3S0XGJ0_9BURK</name>
<feature type="region of interest" description="Disordered" evidence="1">
    <location>
        <begin position="1367"/>
        <end position="1386"/>
    </location>
</feature>
<comment type="caution">
    <text evidence="2">The sequence shown here is derived from an EMBL/GenBank/DDBJ whole genome shotgun (WGS) entry which is preliminary data.</text>
</comment>
<evidence type="ECO:0000313" key="3">
    <source>
        <dbReference type="Proteomes" id="UP000281118"/>
    </source>
</evidence>
<dbReference type="InterPro" id="IPR011989">
    <property type="entry name" value="ARM-like"/>
</dbReference>
<dbReference type="Proteomes" id="UP000281118">
    <property type="component" value="Unassembled WGS sequence"/>
</dbReference>